<evidence type="ECO:0000313" key="4">
    <source>
        <dbReference type="Proteomes" id="UP000001881"/>
    </source>
</evidence>
<dbReference type="InterPro" id="IPR035901">
    <property type="entry name" value="GIY-YIG_endonuc_sf"/>
</dbReference>
<evidence type="ECO:0000256" key="1">
    <source>
        <dbReference type="SAM" id="MobiDB-lite"/>
    </source>
</evidence>
<sequence length="368" mass="42480">MFEVGNLGNNESGDPARRGPIKFDSLEQACELIKFKYIGVSGVYILRSKKDLERFYIGSSNNLARRMEEYNKLTKGLRNPHSASELEISQISALDWYLEFIYITTPQTSRNPPLRGGEVLEQYAILKLKPTININYNVVPRVNWGNLDNAILTIESLLSLFPKGSEGYNRLAVFLKTYKTANSLSYTPEDLDNKSYCFLVFVYDVNSPNKDPIVYSSINRALKGLQISHSTLLNYINNKYLYKSSLILSFEPLLVNNFSEYQEKLTGDNQLRKHIVVYNQDNEIVIEFKSGREMANYFKIDGKVARAAIAKGEYKDFLLIFKEVSNRKTIYVFDSNSYELLDELKSLTKALKYAKVNYYTLKKFNREW</sequence>
<dbReference type="Gene3D" id="3.40.1440.10">
    <property type="entry name" value="GIY-YIG endonuclease"/>
    <property type="match status" value="1"/>
</dbReference>
<keyword evidence="3" id="KW-0496">Mitochondrion</keyword>
<comment type="caution">
    <text evidence="3">The sequence shown here is derived from an EMBL/GenBank/DDBJ whole genome shotgun (WGS) entry which is preliminary data.</text>
</comment>
<dbReference type="PROSITE" id="PS50164">
    <property type="entry name" value="GIY_YIG"/>
    <property type="match status" value="1"/>
</dbReference>
<dbReference type="EMBL" id="CABT02001583">
    <property type="protein sequence ID" value="CCC14792.1"/>
    <property type="molecule type" value="Genomic_DNA"/>
</dbReference>
<evidence type="ECO:0000259" key="2">
    <source>
        <dbReference type="PROSITE" id="PS50164"/>
    </source>
</evidence>
<dbReference type="SMART" id="SM00497">
    <property type="entry name" value="IENR1"/>
    <property type="match status" value="2"/>
</dbReference>
<name>F7WD45_SORMK</name>
<evidence type="ECO:0000313" key="3">
    <source>
        <dbReference type="EMBL" id="CCC14792.1"/>
    </source>
</evidence>
<dbReference type="OrthoDB" id="10339567at2759"/>
<dbReference type="AlphaFoldDB" id="F7WD45"/>
<keyword evidence="4" id="KW-1185">Reference proteome</keyword>
<dbReference type="SUPFAM" id="SSF82771">
    <property type="entry name" value="GIY-YIG endonuclease"/>
    <property type="match status" value="1"/>
</dbReference>
<dbReference type="Pfam" id="PF01541">
    <property type="entry name" value="GIY-YIG"/>
    <property type="match status" value="1"/>
</dbReference>
<dbReference type="InterPro" id="IPR010896">
    <property type="entry name" value="NUMOD1"/>
</dbReference>
<dbReference type="SMART" id="SM00465">
    <property type="entry name" value="GIYc"/>
    <property type="match status" value="1"/>
</dbReference>
<feature type="domain" description="GIY-YIG" evidence="2">
    <location>
        <begin position="39"/>
        <end position="134"/>
    </location>
</feature>
<proteinExistence type="predicted"/>
<dbReference type="VEuPathDB" id="FungiDB:SMAC_12674"/>
<dbReference type="Proteomes" id="UP000001881">
    <property type="component" value="Unassembled WGS sequence"/>
</dbReference>
<dbReference type="HOGENOM" id="CLU_752639_0_0_1"/>
<reference evidence="3 4" key="1">
    <citation type="journal article" date="2010" name="PLoS Genet.">
        <title>De novo assembly of a 40 Mb eukaryotic genome from short sequence reads: Sordaria macrospora, a model organism for fungal morphogenesis.</title>
        <authorList>
            <person name="Nowrousian M."/>
            <person name="Stajich J."/>
            <person name="Chu M."/>
            <person name="Engh I."/>
            <person name="Espagne E."/>
            <person name="Halliday K."/>
            <person name="Kamerewerd J."/>
            <person name="Kempken F."/>
            <person name="Knab B."/>
            <person name="Kuo H.C."/>
            <person name="Osiewacz H.D."/>
            <person name="Poeggeler S."/>
            <person name="Read N."/>
            <person name="Seiler S."/>
            <person name="Smith K."/>
            <person name="Zickler D."/>
            <person name="Kueck U."/>
            <person name="Freitag M."/>
        </authorList>
    </citation>
    <scope>NUCLEOTIDE SEQUENCE [LARGE SCALE GENOMIC DNA]</scope>
    <source>
        <strain evidence="4">ATCC MYA-333 / DSM 997 / K(L3346) / K-hell</strain>
        <tissue evidence="3">Mycelium</tissue>
    </source>
</reference>
<dbReference type="Pfam" id="PF07453">
    <property type="entry name" value="NUMOD1"/>
    <property type="match status" value="1"/>
</dbReference>
<geneLocation type="mitochondrion" evidence="3"/>
<dbReference type="InterPro" id="IPR000305">
    <property type="entry name" value="GIY-YIG_endonuc"/>
</dbReference>
<accession>F7WD45</accession>
<dbReference type="InParanoid" id="F7WD45"/>
<gene>
    <name evidence="3" type="ORF">SMAC_12674</name>
</gene>
<protein>
    <submittedName>
        <fullName evidence="3">WGS project CABT00000000 data, contig 2.1583</fullName>
    </submittedName>
</protein>
<feature type="region of interest" description="Disordered" evidence="1">
    <location>
        <begin position="1"/>
        <end position="20"/>
    </location>
</feature>
<dbReference type="InterPro" id="IPR003647">
    <property type="entry name" value="Intron_nuc_1_rpt"/>
</dbReference>
<organism evidence="3 4">
    <name type="scientific">Sordaria macrospora (strain ATCC MYA-333 / DSM 997 / K(L3346) / K-hell)</name>
    <dbReference type="NCBI Taxonomy" id="771870"/>
    <lineage>
        <taxon>Eukaryota</taxon>
        <taxon>Fungi</taxon>
        <taxon>Dikarya</taxon>
        <taxon>Ascomycota</taxon>
        <taxon>Pezizomycotina</taxon>
        <taxon>Sordariomycetes</taxon>
        <taxon>Sordariomycetidae</taxon>
        <taxon>Sordariales</taxon>
        <taxon>Sordariaceae</taxon>
        <taxon>Sordaria</taxon>
    </lineage>
</organism>